<feature type="site" description="Electron transfer via tryptophanyl radical" evidence="13">
    <location>
        <position position="366"/>
    </location>
</feature>
<evidence type="ECO:0000256" key="5">
    <source>
        <dbReference type="ARBA" id="ARBA00022630"/>
    </source>
</evidence>
<dbReference type="FunFam" id="1.10.579.10:FF:000003">
    <property type="entry name" value="Deoxyribodipyrimidine photo-lyase"/>
    <property type="match status" value="1"/>
</dbReference>
<feature type="site" description="Electron transfer via tryptophanyl radical" evidence="13">
    <location>
        <position position="313"/>
    </location>
</feature>
<accession>A0AB33Z4Z2</accession>
<comment type="cofactor">
    <cofactor evidence="1">
        <name>(6R)-5,10-methylene-5,6,7,8-tetrahydrofolate</name>
        <dbReference type="ChEBI" id="CHEBI:15636"/>
    </cofactor>
</comment>
<dbReference type="EMBL" id="ASHL01000001">
    <property type="protein sequence ID" value="EPD14153.1"/>
    <property type="molecule type" value="Genomic_DNA"/>
</dbReference>
<comment type="caution">
    <text evidence="17">The sequence shown here is derived from an EMBL/GenBank/DDBJ whole genome shotgun (WGS) entry which is preliminary data.</text>
</comment>
<evidence type="ECO:0000256" key="9">
    <source>
        <dbReference type="ARBA" id="ARBA00033999"/>
    </source>
</evidence>
<evidence type="ECO:0000256" key="3">
    <source>
        <dbReference type="ARBA" id="ARBA00013149"/>
    </source>
</evidence>
<dbReference type="GO" id="GO:0009416">
    <property type="term" value="P:response to light stimulus"/>
    <property type="evidence" value="ECO:0007669"/>
    <property type="project" value="TreeGrafter"/>
</dbReference>
<sequence length="470" mass="54298">MSAQHELVWFRNDLRTIDNPALYHACQSTQPVIAIYIATPQQWHQHDDAAVKLDFWHRNLVQLEKELAELNIELHFFQHDNYQQIPDLIATICQQWAVNQVHVNAELAVNESQRDANVIERCQDIGVAYQEHHDQLLLPPASIRTKTGTPYKVFTAFSTQARQRLATPPSLYPVPNPCKKISDNATKRLSGQCQFADIHWPTVSKKIQTFWPAGQQQALTRLTEFCQQPIQHYKTDRDTPSLAGTSRLSPYLASGILSAAQCWHATLHCEMSDGVHIWQNELLWREFYKHTLIDFPQVSKHKPLKLQTEQIEWRHDKEQLAAWQNGKTGIPIVDAAMRQLLTRGWMHNRLRMIVAMFLTKHLLIDWRLGERWFMQHLIDGDLSANNGGWQWCASTGSDSVPYFRIFNPVTQSQRFDPKGAFIRHYLPELAHLSDKDIHLPSAKNRPENYPSPIVDLKRGRLRALSAFKGV</sequence>
<dbReference type="PRINTS" id="PR00147">
    <property type="entry name" value="DNAPHOTLYASE"/>
</dbReference>
<feature type="binding site" evidence="12">
    <location>
        <begin position="281"/>
        <end position="288"/>
    </location>
    <ligand>
        <name>FAD</name>
        <dbReference type="ChEBI" id="CHEBI:57692"/>
    </ligand>
</feature>
<keyword evidence="5 12" id="KW-0285">Flavoprotein</keyword>
<feature type="coiled-coil region" evidence="15">
    <location>
        <begin position="53"/>
        <end position="80"/>
    </location>
</feature>
<comment type="cofactor">
    <cofactor evidence="12">
        <name>FAD</name>
        <dbReference type="ChEBI" id="CHEBI:57692"/>
    </cofactor>
    <text evidence="12">Binds 1 FAD per subunit.</text>
</comment>
<comment type="similarity">
    <text evidence="14">Belongs to the DNA photolyase family.</text>
</comment>
<dbReference type="GO" id="GO:0071949">
    <property type="term" value="F:FAD binding"/>
    <property type="evidence" value="ECO:0007669"/>
    <property type="project" value="TreeGrafter"/>
</dbReference>
<evidence type="ECO:0000256" key="2">
    <source>
        <dbReference type="ARBA" id="ARBA00005862"/>
    </source>
</evidence>
<comment type="catalytic activity">
    <reaction evidence="9">
        <text>cyclobutadipyrimidine (in DNA) = 2 pyrimidine residues (in DNA).</text>
        <dbReference type="EC" id="4.1.99.3"/>
    </reaction>
</comment>
<dbReference type="SUPFAM" id="SSF52425">
    <property type="entry name" value="Cryptochrome/photolyase, N-terminal domain"/>
    <property type="match status" value="1"/>
</dbReference>
<dbReference type="InterPro" id="IPR036155">
    <property type="entry name" value="Crypto/Photolyase_N_sf"/>
</dbReference>
<dbReference type="GO" id="GO:0003677">
    <property type="term" value="F:DNA binding"/>
    <property type="evidence" value="ECO:0007669"/>
    <property type="project" value="TreeGrafter"/>
</dbReference>
<evidence type="ECO:0000256" key="1">
    <source>
        <dbReference type="ARBA" id="ARBA00001932"/>
    </source>
</evidence>
<dbReference type="SUPFAM" id="SSF48173">
    <property type="entry name" value="Cryptochrome/photolyase FAD-binding domain"/>
    <property type="match status" value="1"/>
</dbReference>
<evidence type="ECO:0000256" key="14">
    <source>
        <dbReference type="RuleBase" id="RU004182"/>
    </source>
</evidence>
<dbReference type="AlphaFoldDB" id="A0AB33Z4Z2"/>
<dbReference type="PANTHER" id="PTHR11455">
    <property type="entry name" value="CRYPTOCHROME"/>
    <property type="match status" value="1"/>
</dbReference>
<evidence type="ECO:0000259" key="16">
    <source>
        <dbReference type="PROSITE" id="PS51645"/>
    </source>
</evidence>
<dbReference type="PANTHER" id="PTHR11455:SF9">
    <property type="entry name" value="CRYPTOCHROME CIRCADIAN CLOCK 5 ISOFORM X1"/>
    <property type="match status" value="1"/>
</dbReference>
<dbReference type="InterPro" id="IPR036134">
    <property type="entry name" value="Crypto/Photolyase_FAD-like_sf"/>
</dbReference>
<feature type="binding site" evidence="12">
    <location>
        <begin position="245"/>
        <end position="249"/>
    </location>
    <ligand>
        <name>FAD</name>
        <dbReference type="ChEBI" id="CHEBI:57692"/>
    </ligand>
</feature>
<dbReference type="GO" id="GO:0000719">
    <property type="term" value="P:photoreactive repair"/>
    <property type="evidence" value="ECO:0007669"/>
    <property type="project" value="UniProtKB-ARBA"/>
</dbReference>
<dbReference type="InterPro" id="IPR002081">
    <property type="entry name" value="Cryptochrome/DNA_photolyase_1"/>
</dbReference>
<dbReference type="Proteomes" id="UP000015462">
    <property type="component" value="Unassembled WGS sequence"/>
</dbReference>
<evidence type="ECO:0000256" key="7">
    <source>
        <dbReference type="ARBA" id="ARBA00022991"/>
    </source>
</evidence>
<comment type="function">
    <text evidence="10">Involved in repair of UV radiation-induced DNA damage. Catalyzes the light-dependent monomerization (300-600 nm) of cyclobutyl pyrimidine dimers (in cis-syn configuration), which are formed between adjacent bases on the same DNA strand upon exposure to ultraviolet radiation.</text>
</comment>
<keyword evidence="6 12" id="KW-0274">FAD</keyword>
<dbReference type="InterPro" id="IPR018394">
    <property type="entry name" value="DNA_photolyase_1_CS_C"/>
</dbReference>
<name>A0AB33Z4Z2_9GAMM</name>
<reference evidence="17 18" key="1">
    <citation type="journal article" date="2013" name="Genome Announc.">
        <title>Genome Sequence of the Pyrene- and Fluoranthene-Degrading Bacterium Cycloclasticus sp. Strain PY97M.</title>
        <authorList>
            <person name="Cui Z."/>
            <person name="Xu G."/>
            <person name="Li Q."/>
            <person name="Gao W."/>
            <person name="Zheng L."/>
        </authorList>
    </citation>
    <scope>NUCLEOTIDE SEQUENCE [LARGE SCALE GENOMIC DNA]</scope>
    <source>
        <strain evidence="17 18">PY97M</strain>
    </source>
</reference>
<evidence type="ECO:0000256" key="8">
    <source>
        <dbReference type="ARBA" id="ARBA00031671"/>
    </source>
</evidence>
<dbReference type="Gene3D" id="3.40.50.620">
    <property type="entry name" value="HUPs"/>
    <property type="match status" value="1"/>
</dbReference>
<evidence type="ECO:0000256" key="13">
    <source>
        <dbReference type="PIRSR" id="PIRSR602081-2"/>
    </source>
</evidence>
<comment type="similarity">
    <text evidence="2">Belongs to the DNA photolyase class-1 family.</text>
</comment>
<evidence type="ECO:0000256" key="4">
    <source>
        <dbReference type="ARBA" id="ARBA00014046"/>
    </source>
</evidence>
<dbReference type="Pfam" id="PF03441">
    <property type="entry name" value="FAD_binding_7"/>
    <property type="match status" value="1"/>
</dbReference>
<keyword evidence="15" id="KW-0175">Coiled coil</keyword>
<keyword evidence="7 14" id="KW-0157">Chromophore</keyword>
<evidence type="ECO:0000313" key="17">
    <source>
        <dbReference type="EMBL" id="EPD14153.1"/>
    </source>
</evidence>
<dbReference type="Pfam" id="PF00875">
    <property type="entry name" value="DNA_photolyase"/>
    <property type="match status" value="1"/>
</dbReference>
<keyword evidence="18" id="KW-1185">Reference proteome</keyword>
<evidence type="ECO:0000256" key="15">
    <source>
        <dbReference type="SAM" id="Coils"/>
    </source>
</evidence>
<dbReference type="Gene3D" id="1.25.40.80">
    <property type="match status" value="1"/>
</dbReference>
<feature type="binding site" evidence="12">
    <location>
        <begin position="379"/>
        <end position="381"/>
    </location>
    <ligand>
        <name>FAD</name>
        <dbReference type="ChEBI" id="CHEBI:57692"/>
    </ligand>
</feature>
<evidence type="ECO:0000256" key="6">
    <source>
        <dbReference type="ARBA" id="ARBA00022827"/>
    </source>
</evidence>
<feature type="site" description="Electron transfer via tryptophanyl radical" evidence="13">
    <location>
        <position position="389"/>
    </location>
</feature>
<feature type="binding site" evidence="12">
    <location>
        <position position="278"/>
    </location>
    <ligand>
        <name>FAD</name>
        <dbReference type="ChEBI" id="CHEBI:57692"/>
    </ligand>
</feature>
<dbReference type="PROSITE" id="PS00394">
    <property type="entry name" value="DNA_PHOTOLYASES_1_1"/>
    <property type="match status" value="1"/>
</dbReference>
<dbReference type="InterPro" id="IPR014729">
    <property type="entry name" value="Rossmann-like_a/b/a_fold"/>
</dbReference>
<evidence type="ECO:0000256" key="11">
    <source>
        <dbReference type="ARBA" id="ARBA00083107"/>
    </source>
</evidence>
<feature type="domain" description="Photolyase/cryptochrome alpha/beta" evidence="16">
    <location>
        <begin position="4"/>
        <end position="137"/>
    </location>
</feature>
<dbReference type="EC" id="4.1.99.3" evidence="3"/>
<gene>
    <name evidence="17" type="ORF">L196_01600</name>
</gene>
<proteinExistence type="inferred from homology"/>
<dbReference type="PROSITE" id="PS51645">
    <property type="entry name" value="PHR_CRY_ALPHA_BETA"/>
    <property type="match status" value="1"/>
</dbReference>
<protein>
    <recommendedName>
        <fullName evidence="4">Deoxyribodipyrimidine photo-lyase</fullName>
        <ecNumber evidence="3">4.1.99.3</ecNumber>
    </recommendedName>
    <alternativeName>
        <fullName evidence="8">DNA photolyase</fullName>
    </alternativeName>
    <alternativeName>
        <fullName evidence="11">Photoreactivating enzyme</fullName>
    </alternativeName>
</protein>
<dbReference type="InterPro" id="IPR005101">
    <property type="entry name" value="Cryptochr/Photolyase_FAD-bd"/>
</dbReference>
<evidence type="ECO:0000256" key="12">
    <source>
        <dbReference type="PIRSR" id="PIRSR602081-1"/>
    </source>
</evidence>
<evidence type="ECO:0000313" key="18">
    <source>
        <dbReference type="Proteomes" id="UP000015462"/>
    </source>
</evidence>
<dbReference type="NCBIfam" id="NF007955">
    <property type="entry name" value="PRK10674.1"/>
    <property type="match status" value="1"/>
</dbReference>
<organism evidence="17 18">
    <name type="scientific">Cycloclasticus pugetii</name>
    <dbReference type="NCBI Taxonomy" id="34068"/>
    <lineage>
        <taxon>Bacteria</taxon>
        <taxon>Pseudomonadati</taxon>
        <taxon>Pseudomonadota</taxon>
        <taxon>Gammaproteobacteria</taxon>
        <taxon>Thiotrichales</taxon>
        <taxon>Piscirickettsiaceae</taxon>
        <taxon>Cycloclasticus</taxon>
    </lineage>
</organism>
<dbReference type="GO" id="GO:0003904">
    <property type="term" value="F:deoxyribodipyrimidine photo-lyase activity"/>
    <property type="evidence" value="ECO:0007669"/>
    <property type="project" value="UniProtKB-EC"/>
</dbReference>
<evidence type="ECO:0000256" key="10">
    <source>
        <dbReference type="ARBA" id="ARBA00059220"/>
    </source>
</evidence>
<feature type="binding site" evidence="12">
    <location>
        <position position="233"/>
    </location>
    <ligand>
        <name>FAD</name>
        <dbReference type="ChEBI" id="CHEBI:57692"/>
    </ligand>
</feature>
<dbReference type="InterPro" id="IPR006050">
    <property type="entry name" value="DNA_photolyase_N"/>
</dbReference>
<dbReference type="Gene3D" id="1.10.579.10">
    <property type="entry name" value="DNA Cyclobutane Dipyrimidine Photolyase, subunit A, domain 3"/>
    <property type="match status" value="1"/>
</dbReference>